<organism evidence="3 4">
    <name type="scientific">Yersinia enterocolitica LC20</name>
    <dbReference type="NCBI Taxonomy" id="1443113"/>
    <lineage>
        <taxon>Bacteria</taxon>
        <taxon>Pseudomonadati</taxon>
        <taxon>Pseudomonadota</taxon>
        <taxon>Gammaproteobacteria</taxon>
        <taxon>Enterobacterales</taxon>
        <taxon>Yersiniaceae</taxon>
        <taxon>Yersinia</taxon>
    </lineage>
</organism>
<keyword evidence="1" id="KW-0175">Coiled coil</keyword>
<evidence type="ECO:0000313" key="4">
    <source>
        <dbReference type="Proteomes" id="UP000230961"/>
    </source>
</evidence>
<proteinExistence type="predicted"/>
<protein>
    <recommendedName>
        <fullName evidence="2">Methyltransferase type 11 domain-containing protein</fullName>
    </recommendedName>
</protein>
<feature type="domain" description="Methyltransferase type 11" evidence="2">
    <location>
        <begin position="44"/>
        <end position="137"/>
    </location>
</feature>
<dbReference type="GO" id="GO:0008757">
    <property type="term" value="F:S-adenosylmethionine-dependent methyltransferase activity"/>
    <property type="evidence" value="ECO:0007669"/>
    <property type="project" value="InterPro"/>
</dbReference>
<dbReference type="SUPFAM" id="SSF53335">
    <property type="entry name" value="S-adenosyl-L-methionine-dependent methyltransferases"/>
    <property type="match status" value="1"/>
</dbReference>
<gene>
    <name evidence="3" type="ORF">LC20_07345</name>
</gene>
<reference evidence="3 4" key="1">
    <citation type="submission" date="2017-11" db="EMBL/GenBank/DDBJ databases">
        <title>The complete genome sequence and comparative genome analysis of Yersinia enterocolitica strain LC20.</title>
        <authorList>
            <person name="Shi G."/>
            <person name="Su M."/>
            <person name="Liang J."/>
            <person name="Gu W."/>
            <person name="Xiao Y."/>
            <person name="Zhang Z."/>
            <person name="Qiu H."/>
            <person name="Duan R."/>
            <person name="Zhang Z."/>
            <person name="Li Y."/>
            <person name="Zhang X."/>
            <person name="Ling Y."/>
            <person name="Song L."/>
            <person name="Chen M."/>
            <person name="Zhao Y."/>
            <person name="Wu J."/>
            <person name="Jing H."/>
            <person name="Xiao J."/>
            <person name="Wang X."/>
        </authorList>
    </citation>
    <scope>NUCLEOTIDE SEQUENCE [LARGE SCALE GENOMIC DNA]</scope>
    <source>
        <strain evidence="3 4">LC20</strain>
    </source>
</reference>
<accession>A0A7U5SQH9</accession>
<dbReference type="Pfam" id="PF08241">
    <property type="entry name" value="Methyltransf_11"/>
    <property type="match status" value="1"/>
</dbReference>
<dbReference type="PANTHER" id="PTHR43861">
    <property type="entry name" value="TRANS-ACONITATE 2-METHYLTRANSFERASE-RELATED"/>
    <property type="match status" value="1"/>
</dbReference>
<dbReference type="AlphaFoldDB" id="A0A7U5SQH9"/>
<evidence type="ECO:0000259" key="2">
    <source>
        <dbReference type="Pfam" id="PF08241"/>
    </source>
</evidence>
<name>A0A7U5SQH9_YEREN</name>
<evidence type="ECO:0000313" key="3">
    <source>
        <dbReference type="EMBL" id="ATX62803.1"/>
    </source>
</evidence>
<feature type="coiled-coil region" evidence="1">
    <location>
        <begin position="241"/>
        <end position="272"/>
    </location>
</feature>
<sequence length="298" mass="34597">MKNSFYSSFENQHRGSTELIKRRLDVYIPFITPLLRIYPTSIALDLGCGRGEWLSLVQDLGFDARGVDLDEGMLSYCHDMKLNVENKDILSFLQTIPDESISLVSSFHVIEHIGFENLKELVQESYRVLKPGGLLIMETPNAENIIVGTNNFFLDPTHDKPIPRQLLIFLVEYIGFKKNKILRLQENKELYYEENITLLSVLNGVSPDYSVIAQKNAADNILSQFDSEFKKEFGLSIDVLAERYQSKIDEKLNELDKLILEMNHEILQIKNEHDEWREIIDKIKNIMDPILWVKNKFK</sequence>
<dbReference type="EMBL" id="CP007448">
    <property type="protein sequence ID" value="ATX62803.1"/>
    <property type="molecule type" value="Genomic_DNA"/>
</dbReference>
<dbReference type="KEGG" id="yel:LC20_07345"/>
<evidence type="ECO:0000256" key="1">
    <source>
        <dbReference type="SAM" id="Coils"/>
    </source>
</evidence>
<dbReference type="Gene3D" id="3.40.50.150">
    <property type="entry name" value="Vaccinia Virus protein VP39"/>
    <property type="match status" value="1"/>
</dbReference>
<dbReference type="InterPro" id="IPR013216">
    <property type="entry name" value="Methyltransf_11"/>
</dbReference>
<dbReference type="CDD" id="cd02440">
    <property type="entry name" value="AdoMet_MTases"/>
    <property type="match status" value="1"/>
</dbReference>
<dbReference type="InterPro" id="IPR029063">
    <property type="entry name" value="SAM-dependent_MTases_sf"/>
</dbReference>
<dbReference type="Proteomes" id="UP000230961">
    <property type="component" value="Chromosome"/>
</dbReference>